<feature type="domain" description="Flagellar motor switch protein FliN-like C-terminal" evidence="6">
    <location>
        <begin position="448"/>
        <end position="516"/>
    </location>
</feature>
<organism evidence="8 9">
    <name type="scientific">Listeria grayi</name>
    <name type="common">Listeria murrayi</name>
    <dbReference type="NCBI Taxonomy" id="1641"/>
    <lineage>
        <taxon>Bacteria</taxon>
        <taxon>Bacillati</taxon>
        <taxon>Bacillota</taxon>
        <taxon>Bacilli</taxon>
        <taxon>Bacillales</taxon>
        <taxon>Listeriaceae</taxon>
        <taxon>Listeria</taxon>
    </lineage>
</organism>
<dbReference type="Pfam" id="PF04509">
    <property type="entry name" value="CheC"/>
    <property type="match status" value="4"/>
</dbReference>
<gene>
    <name evidence="8" type="primary">cheC</name>
    <name evidence="8" type="ORF">NCTC10815_01262</name>
</gene>
<dbReference type="Proteomes" id="UP000254879">
    <property type="component" value="Unassembled WGS sequence"/>
</dbReference>
<comment type="subcellular location">
    <subcellularLocation>
        <location evidence="1">Cell membrane</location>
        <topology evidence="1">Peripheral membrane protein</topology>
    </subcellularLocation>
</comment>
<sequence length="518" mass="56777">MEKALLNQEPTQMELDVIGEIANISFGSASTVLSSLLNQPVTISTPKVEIVDLYNTKDVEIPHVVLEVNFHEGIEMSNIFILKSEVAASMADLMMMGDGKVDKDVELSELHLSAVQEAMNQMMGHSATAMSNLFDRMIDITTPNIKIITIKDQLKDFKQQDLIKVSFDLIIGDLISSTLVQLIPVEKGIELAHILLGDAAPVEEVEAETQQETNEISLTPEELDVFLEVCNIGTGSASTVLSKLLNRKVTLAIPTAQVIDSKEFDYPERPCIVTTVEFVEGLKSSNTFIISKQAALVMANLMLGGTGEVDEDAELTELELSAMQEVMNQMMGYSATAMSEMLGKKIDISPPIVEVCNVGDAMIQKDIDGGKTVEVIFPLEVESLIKTPMYQIFNPELAKEIAHMMLSVQEEVQAETPVEEVVETPPAEPIQVEKATPQISTTETEAVIDSIPITLEVIFGTAKVKLADFITWCEKDIVILKESYEQPLSLLANGIHIGSGTLVRVNDHFGIKITELEK</sequence>
<dbReference type="GO" id="GO:0006935">
    <property type="term" value="P:chemotaxis"/>
    <property type="evidence" value="ECO:0007669"/>
    <property type="project" value="UniProtKB-KW"/>
</dbReference>
<evidence type="ECO:0000259" key="6">
    <source>
        <dbReference type="Pfam" id="PF01052"/>
    </source>
</evidence>
<evidence type="ECO:0000313" key="9">
    <source>
        <dbReference type="Proteomes" id="UP000254879"/>
    </source>
</evidence>
<feature type="domain" description="CheC-like protein" evidence="7">
    <location>
        <begin position="319"/>
        <end position="354"/>
    </location>
</feature>
<proteinExistence type="predicted"/>
<keyword evidence="3" id="KW-0145">Chemotaxis</keyword>
<dbReference type="EMBL" id="UGPG01000001">
    <property type="protein sequence ID" value="STY43953.1"/>
    <property type="molecule type" value="Genomic_DNA"/>
</dbReference>
<evidence type="ECO:0000256" key="1">
    <source>
        <dbReference type="ARBA" id="ARBA00004202"/>
    </source>
</evidence>
<dbReference type="Pfam" id="PF01052">
    <property type="entry name" value="FliMN_C"/>
    <property type="match status" value="1"/>
</dbReference>
<keyword evidence="4" id="KW-0283">Flagellar rotation</keyword>
<dbReference type="Gene3D" id="3.40.1550.10">
    <property type="entry name" value="CheC-like"/>
    <property type="match status" value="2"/>
</dbReference>
<evidence type="ECO:0000259" key="7">
    <source>
        <dbReference type="Pfam" id="PF04509"/>
    </source>
</evidence>
<dbReference type="PANTHER" id="PTHR43484:SF1">
    <property type="entry name" value="FLAGELLAR MOTOR SWITCH PROTEIN FLIN"/>
    <property type="match status" value="1"/>
</dbReference>
<feature type="domain" description="CheC-like protein" evidence="7">
    <location>
        <begin position="13"/>
        <end position="49"/>
    </location>
</feature>
<dbReference type="InterPro" id="IPR051469">
    <property type="entry name" value="FliN/MopA/SpaO"/>
</dbReference>
<feature type="domain" description="CheC-like protein" evidence="7">
    <location>
        <begin position="110"/>
        <end position="147"/>
    </location>
</feature>
<keyword evidence="5" id="KW-0472">Membrane</keyword>
<dbReference type="SUPFAM" id="SSF101801">
    <property type="entry name" value="Surface presentation of antigens (SPOA)"/>
    <property type="match status" value="1"/>
</dbReference>
<accession>A0A378MEK2</accession>
<dbReference type="GO" id="GO:0016787">
    <property type="term" value="F:hydrolase activity"/>
    <property type="evidence" value="ECO:0007669"/>
    <property type="project" value="UniProtKB-KW"/>
</dbReference>
<dbReference type="GO" id="GO:0005886">
    <property type="term" value="C:plasma membrane"/>
    <property type="evidence" value="ECO:0007669"/>
    <property type="project" value="UniProtKB-SubCell"/>
</dbReference>
<dbReference type="PANTHER" id="PTHR43484">
    <property type="match status" value="1"/>
</dbReference>
<dbReference type="InterPro" id="IPR007597">
    <property type="entry name" value="CheC"/>
</dbReference>
<protein>
    <submittedName>
        <fullName evidence="8">CheY-P phosphatase CheC</fullName>
        <ecNumber evidence="8">3.-.-.-</ecNumber>
    </submittedName>
</protein>
<dbReference type="Gene3D" id="2.30.330.10">
    <property type="entry name" value="SpoA-like"/>
    <property type="match status" value="1"/>
</dbReference>
<dbReference type="EC" id="3.-.-.-" evidence="8"/>
<name>A0A378MEK2_LISGR</name>
<dbReference type="CDD" id="cd17907">
    <property type="entry name" value="FliY_FliN-Y"/>
    <property type="match status" value="2"/>
</dbReference>
<dbReference type="SUPFAM" id="SSF103039">
    <property type="entry name" value="CheC-like"/>
    <property type="match status" value="2"/>
</dbReference>
<dbReference type="InterPro" id="IPR036429">
    <property type="entry name" value="SpoA-like_sf"/>
</dbReference>
<evidence type="ECO:0000256" key="3">
    <source>
        <dbReference type="ARBA" id="ARBA00022500"/>
    </source>
</evidence>
<reference evidence="8 9" key="1">
    <citation type="submission" date="2018-06" db="EMBL/GenBank/DDBJ databases">
        <authorList>
            <consortium name="Pathogen Informatics"/>
            <person name="Doyle S."/>
        </authorList>
    </citation>
    <scope>NUCLEOTIDE SEQUENCE [LARGE SCALE GENOMIC DNA]</scope>
    <source>
        <strain evidence="9">NCTC 10815</strain>
    </source>
</reference>
<feature type="domain" description="CheC-like protein" evidence="7">
    <location>
        <begin position="223"/>
        <end position="254"/>
    </location>
</feature>
<dbReference type="InterPro" id="IPR001543">
    <property type="entry name" value="FliN-like_C"/>
</dbReference>
<dbReference type="GO" id="GO:0097588">
    <property type="term" value="P:archaeal or bacterial-type flagellum-dependent cell motility"/>
    <property type="evidence" value="ECO:0007669"/>
    <property type="project" value="UniProtKB-KW"/>
</dbReference>
<keyword evidence="2" id="KW-1003">Cell membrane</keyword>
<evidence type="ECO:0000256" key="4">
    <source>
        <dbReference type="ARBA" id="ARBA00022779"/>
    </source>
</evidence>
<dbReference type="InterPro" id="IPR028976">
    <property type="entry name" value="CheC-like_sf"/>
</dbReference>
<dbReference type="AlphaFoldDB" id="A0A378MEK2"/>
<evidence type="ECO:0000256" key="2">
    <source>
        <dbReference type="ARBA" id="ARBA00022475"/>
    </source>
</evidence>
<keyword evidence="8" id="KW-0378">Hydrolase</keyword>
<evidence type="ECO:0000313" key="8">
    <source>
        <dbReference type="EMBL" id="STY43953.1"/>
    </source>
</evidence>
<dbReference type="NCBIfam" id="NF005275">
    <property type="entry name" value="PRK06782.1"/>
    <property type="match status" value="1"/>
</dbReference>
<evidence type="ECO:0000256" key="5">
    <source>
        <dbReference type="ARBA" id="ARBA00023136"/>
    </source>
</evidence>